<feature type="domain" description="Peptidoglycan binding-like" evidence="1">
    <location>
        <begin position="89"/>
        <end position="136"/>
    </location>
</feature>
<dbReference type="Gene3D" id="1.10.101.10">
    <property type="entry name" value="PGBD-like superfamily/PGBD"/>
    <property type="match status" value="2"/>
</dbReference>
<dbReference type="EMBL" id="CP002628">
    <property type="protein sequence ID" value="AEB06330.1"/>
    <property type="molecule type" value="Genomic_DNA"/>
</dbReference>
<evidence type="ECO:0000313" key="2">
    <source>
        <dbReference type="EMBL" id="AEB06330.1"/>
    </source>
</evidence>
<protein>
    <submittedName>
        <fullName evidence="2">Peptidoglycan-binding domain 1 protein</fullName>
    </submittedName>
</protein>
<evidence type="ECO:0000259" key="1">
    <source>
        <dbReference type="Pfam" id="PF01471"/>
    </source>
</evidence>
<proteinExistence type="predicted"/>
<feature type="domain" description="Peptidoglycan binding-like" evidence="1">
    <location>
        <begin position="9"/>
        <end position="57"/>
    </location>
</feature>
<dbReference type="eggNOG" id="COG3409">
    <property type="taxonomic scope" value="Bacteria"/>
</dbReference>
<organism evidence="2 3">
    <name type="scientific">Coriobacterium glomerans (strain ATCC 49209 / DSM 20642 / JCM 10262 / PW2)</name>
    <dbReference type="NCBI Taxonomy" id="700015"/>
    <lineage>
        <taxon>Bacteria</taxon>
        <taxon>Bacillati</taxon>
        <taxon>Actinomycetota</taxon>
        <taxon>Coriobacteriia</taxon>
        <taxon>Coriobacteriales</taxon>
        <taxon>Coriobacteriaceae</taxon>
        <taxon>Coriobacterium</taxon>
    </lineage>
</organism>
<dbReference type="InterPro" id="IPR036366">
    <property type="entry name" value="PGBDSf"/>
</dbReference>
<dbReference type="RefSeq" id="WP_013708073.1">
    <property type="nucleotide sequence ID" value="NC_015389.1"/>
</dbReference>
<dbReference type="SUPFAM" id="SSF47090">
    <property type="entry name" value="PGBD-like"/>
    <property type="match status" value="2"/>
</dbReference>
<dbReference type="Proteomes" id="UP000006851">
    <property type="component" value="Chromosome"/>
</dbReference>
<keyword evidence="3" id="KW-1185">Reference proteome</keyword>
<evidence type="ECO:0000313" key="3">
    <source>
        <dbReference type="Proteomes" id="UP000006851"/>
    </source>
</evidence>
<dbReference type="InterPro" id="IPR002477">
    <property type="entry name" value="Peptidoglycan-bd-like"/>
</dbReference>
<dbReference type="InterPro" id="IPR036365">
    <property type="entry name" value="PGBD-like_sf"/>
</dbReference>
<sequence>MEPITAGMQGPAVEDVQTRLVLLGHAIDATELDDQRFGSSTARAVRSFRQSKALPDGEQVDMACWSKLVDASYRLGDRTLYLRLPNFHGADVRELQTALNTLGFSCGSADSHFGPHTEAALQQFQENVGLFADGMAFQDTFSYIDRLRHVWKGKPSTANTDARPGFARAASVLERYHIAVIGEDPIARNVASRMWNIASATTNGSGMVLCDSETPADCDLVLEIASDELPSDSEPRATITLAESSNLAQRIRTAYVAATERPAFLRIELTGMTKYNGTFTSGDAQTLAVRLLDGVCDAMSD</sequence>
<reference evidence="3" key="1">
    <citation type="journal article" date="2013" name="Stand. Genomic Sci.">
        <title>Complete genome sequence of Coriobacterium glomerans type strain (PW2(T)) from the midgut of Pyrrhocoris apterus L. (red soldier bug).</title>
        <authorList>
            <person name="Stackebrandt E."/>
            <person name="Zeytun A."/>
            <person name="Lapidus A."/>
            <person name="Nolan M."/>
            <person name="Lucas S."/>
            <person name="Hammon N."/>
            <person name="Deshpande S."/>
            <person name="Cheng J.F."/>
            <person name="Tapia R."/>
            <person name="Goodwin L.A."/>
            <person name="Pitluck S."/>
            <person name="Liolios K."/>
            <person name="Pagani I."/>
            <person name="Ivanova N."/>
            <person name="Mavromatis K."/>
            <person name="Mikhailova N."/>
            <person name="Huntemann M."/>
            <person name="Pati A."/>
            <person name="Chen A."/>
            <person name="Palaniappan K."/>
            <person name="Chang Y.J."/>
            <person name="Land M."/>
            <person name="Hauser L."/>
            <person name="Rohde M."/>
            <person name="Pukall R."/>
            <person name="Goker M."/>
            <person name="Detter J.C."/>
            <person name="Woyke T."/>
            <person name="Bristow J."/>
            <person name="Eisen J.A."/>
            <person name="Markowitz V."/>
            <person name="Hugenholtz P."/>
            <person name="Kyrpides N.C."/>
            <person name="Klenk H.P."/>
        </authorList>
    </citation>
    <scope>NUCLEOTIDE SEQUENCE</scope>
    <source>
        <strain evidence="3">ATCC 49209 / DSM 20642 / JCM 10262 / PW2</strain>
    </source>
</reference>
<name>F2NAE4_CORGP</name>
<accession>F2NAE4</accession>
<dbReference type="KEGG" id="cgo:Corgl_0203"/>
<dbReference type="HOGENOM" id="CLU_079821_0_0_11"/>
<dbReference type="STRING" id="700015.Corgl_0203"/>
<dbReference type="AlphaFoldDB" id="F2NAE4"/>
<gene>
    <name evidence="2" type="ordered locus">Corgl_0203</name>
</gene>
<dbReference type="Pfam" id="PF01471">
    <property type="entry name" value="PG_binding_1"/>
    <property type="match status" value="2"/>
</dbReference>